<keyword evidence="4 7" id="KW-0812">Transmembrane</keyword>
<dbReference type="STRING" id="399736.SAMN04489720_2694"/>
<keyword evidence="9" id="KW-1185">Reference proteome</keyword>
<dbReference type="RefSeq" id="WP_231945056.1">
    <property type="nucleotide sequence ID" value="NZ_LT629695.1"/>
</dbReference>
<dbReference type="PANTHER" id="PTHR38596">
    <property type="entry name" value="UPF0114 PROTEIN YQHA"/>
    <property type="match status" value="1"/>
</dbReference>
<evidence type="ECO:0000256" key="4">
    <source>
        <dbReference type="ARBA" id="ARBA00022692"/>
    </source>
</evidence>
<keyword evidence="6 7" id="KW-0472">Membrane</keyword>
<dbReference type="Pfam" id="PF03350">
    <property type="entry name" value="UPF0114"/>
    <property type="match status" value="1"/>
</dbReference>
<keyword evidence="5 7" id="KW-1133">Transmembrane helix</keyword>
<proteinExistence type="inferred from homology"/>
<protein>
    <recommendedName>
        <fullName evidence="7">UPF0114 protein SAMN04489720_2694</fullName>
    </recommendedName>
</protein>
<comment type="subcellular location">
    <subcellularLocation>
        <location evidence="1 7">Cell membrane</location>
        <topology evidence="1 7">Multi-pass membrane protein</topology>
    </subcellularLocation>
</comment>
<evidence type="ECO:0000256" key="5">
    <source>
        <dbReference type="ARBA" id="ARBA00022989"/>
    </source>
</evidence>
<feature type="transmembrane region" description="Helical" evidence="7">
    <location>
        <begin position="165"/>
        <end position="185"/>
    </location>
</feature>
<dbReference type="InterPro" id="IPR020761">
    <property type="entry name" value="UPF0114_bac"/>
</dbReference>
<evidence type="ECO:0000256" key="3">
    <source>
        <dbReference type="ARBA" id="ARBA00022475"/>
    </source>
</evidence>
<accession>A0A1G8FZU7</accession>
<dbReference type="GO" id="GO:0005886">
    <property type="term" value="C:plasma membrane"/>
    <property type="evidence" value="ECO:0007669"/>
    <property type="project" value="UniProtKB-SubCell"/>
</dbReference>
<dbReference type="AlphaFoldDB" id="A0A1G8FZU7"/>
<evidence type="ECO:0000256" key="7">
    <source>
        <dbReference type="HAMAP-Rule" id="MF_00143"/>
    </source>
</evidence>
<dbReference type="HAMAP" id="MF_00143">
    <property type="entry name" value="UPF0114"/>
    <property type="match status" value="1"/>
</dbReference>
<dbReference type="InterPro" id="IPR005134">
    <property type="entry name" value="UPF0114"/>
</dbReference>
<evidence type="ECO:0000313" key="9">
    <source>
        <dbReference type="Proteomes" id="UP000198822"/>
    </source>
</evidence>
<gene>
    <name evidence="8" type="ORF">SAMN04489720_2694</name>
</gene>
<reference evidence="9" key="1">
    <citation type="submission" date="2016-10" db="EMBL/GenBank/DDBJ databases">
        <authorList>
            <person name="Varghese N."/>
            <person name="Submissions S."/>
        </authorList>
    </citation>
    <scope>NUCLEOTIDE SEQUENCE [LARGE SCALE GENOMIC DNA]</scope>
    <source>
        <strain evidence="9">DSM 22002</strain>
    </source>
</reference>
<evidence type="ECO:0000256" key="6">
    <source>
        <dbReference type="ARBA" id="ARBA00023136"/>
    </source>
</evidence>
<feature type="transmembrane region" description="Helical" evidence="7">
    <location>
        <begin position="74"/>
        <end position="99"/>
    </location>
</feature>
<feature type="transmembrane region" description="Helical" evidence="7">
    <location>
        <begin position="130"/>
        <end position="153"/>
    </location>
</feature>
<comment type="similarity">
    <text evidence="2 7">Belongs to the UPF0114 family.</text>
</comment>
<dbReference type="EMBL" id="LT629695">
    <property type="protein sequence ID" value="SDH87661.1"/>
    <property type="molecule type" value="Genomic_DNA"/>
</dbReference>
<evidence type="ECO:0000256" key="1">
    <source>
        <dbReference type="ARBA" id="ARBA00004651"/>
    </source>
</evidence>
<sequence length="220" mass="24016">MSDGTPIRYNDKPFARTIARFIFASRWLQAPIYAGLVIAQLVYVVVFVVDLYHLVVDETWHELLETGHIDEATIMLSVLGLIDVAMVANLLIMVIIGGYETFVSKIDLREHPDEPEWLSHVNANILKVKLAMAIIGISSIHLLRTFIEVGPMVDGEAQGITSEGAFWQVIIHLTFILSAVALAVIDRMQVAKMIPADAVPPTRRGMANAAAGSSGETPGA</sequence>
<dbReference type="NCBIfam" id="TIGR00645">
    <property type="entry name" value="HI0507"/>
    <property type="match status" value="1"/>
</dbReference>
<name>A0A1G8FZU7_9MICO</name>
<evidence type="ECO:0000256" key="2">
    <source>
        <dbReference type="ARBA" id="ARBA00005774"/>
    </source>
</evidence>
<organism evidence="8 9">
    <name type="scientific">Agrococcus jejuensis</name>
    <dbReference type="NCBI Taxonomy" id="399736"/>
    <lineage>
        <taxon>Bacteria</taxon>
        <taxon>Bacillati</taxon>
        <taxon>Actinomycetota</taxon>
        <taxon>Actinomycetes</taxon>
        <taxon>Micrococcales</taxon>
        <taxon>Microbacteriaceae</taxon>
        <taxon>Agrococcus</taxon>
    </lineage>
</organism>
<keyword evidence="3 7" id="KW-1003">Cell membrane</keyword>
<feature type="transmembrane region" description="Helical" evidence="7">
    <location>
        <begin position="30"/>
        <end position="54"/>
    </location>
</feature>
<dbReference type="Proteomes" id="UP000198822">
    <property type="component" value="Chromosome I"/>
</dbReference>
<evidence type="ECO:0000313" key="8">
    <source>
        <dbReference type="EMBL" id="SDH87661.1"/>
    </source>
</evidence>
<dbReference type="PANTHER" id="PTHR38596:SF1">
    <property type="entry name" value="UPF0114 PROTEIN YQHA"/>
    <property type="match status" value="1"/>
</dbReference>